<dbReference type="EMBL" id="JACCJB010000014">
    <property type="protein sequence ID" value="KAF6221162.1"/>
    <property type="molecule type" value="Genomic_DNA"/>
</dbReference>
<reference evidence="3 4" key="1">
    <citation type="journal article" date="2020" name="Genomics">
        <title>Complete, high-quality genomes from long-read metagenomic sequencing of two wolf lichen thalli reveals enigmatic genome architecture.</title>
        <authorList>
            <person name="McKenzie S.K."/>
            <person name="Walston R.F."/>
            <person name="Allen J.L."/>
        </authorList>
    </citation>
    <scope>NUCLEOTIDE SEQUENCE [LARGE SCALE GENOMIC DNA]</scope>
    <source>
        <strain evidence="3">WasteWater1</strain>
    </source>
</reference>
<protein>
    <recommendedName>
        <fullName evidence="2">Ecp2 effector protein-like domain-containing protein</fullName>
    </recommendedName>
</protein>
<dbReference type="Pfam" id="PF14856">
    <property type="entry name" value="Hce2"/>
    <property type="match status" value="1"/>
</dbReference>
<dbReference type="GeneID" id="59330430"/>
<evidence type="ECO:0000259" key="2">
    <source>
        <dbReference type="Pfam" id="PF14856"/>
    </source>
</evidence>
<feature type="chain" id="PRO_5034730385" description="Ecp2 effector protein-like domain-containing protein" evidence="1">
    <location>
        <begin position="28"/>
        <end position="185"/>
    </location>
</feature>
<keyword evidence="1" id="KW-0732">Signal</keyword>
<sequence length="185" mass="19748">MALLGENIRGNVLHILTLAAAFSLVLTSPATAPTEPSPGVIANTTILPGPGDKYCDTDGSDFENGSSSASPLIEDCGNLSSIMTSAPNDDNPYGWWEVQHCTPNCKWWLAKYQTCEFGVSADGPFGAYKLGITRVDIAAILDLSIEKFSWYKQVGASGDMQCNIMNGADEPTGEQHGMSWSIAHT</sequence>
<evidence type="ECO:0000313" key="4">
    <source>
        <dbReference type="Proteomes" id="UP000593566"/>
    </source>
</evidence>
<feature type="signal peptide" evidence="1">
    <location>
        <begin position="1"/>
        <end position="27"/>
    </location>
</feature>
<dbReference type="RefSeq" id="XP_037150597.1">
    <property type="nucleotide sequence ID" value="XM_037292944.1"/>
</dbReference>
<evidence type="ECO:0000313" key="3">
    <source>
        <dbReference type="EMBL" id="KAF6221162.1"/>
    </source>
</evidence>
<evidence type="ECO:0000256" key="1">
    <source>
        <dbReference type="SAM" id="SignalP"/>
    </source>
</evidence>
<dbReference type="Proteomes" id="UP000593566">
    <property type="component" value="Unassembled WGS sequence"/>
</dbReference>
<organism evidence="3 4">
    <name type="scientific">Letharia lupina</name>
    <dbReference type="NCBI Taxonomy" id="560253"/>
    <lineage>
        <taxon>Eukaryota</taxon>
        <taxon>Fungi</taxon>
        <taxon>Dikarya</taxon>
        <taxon>Ascomycota</taxon>
        <taxon>Pezizomycotina</taxon>
        <taxon>Lecanoromycetes</taxon>
        <taxon>OSLEUM clade</taxon>
        <taxon>Lecanoromycetidae</taxon>
        <taxon>Lecanorales</taxon>
        <taxon>Lecanorineae</taxon>
        <taxon>Parmeliaceae</taxon>
        <taxon>Letharia</taxon>
    </lineage>
</organism>
<gene>
    <name evidence="3" type="ORF">HO133_002016</name>
</gene>
<feature type="domain" description="Ecp2 effector protein-like" evidence="2">
    <location>
        <begin position="55"/>
        <end position="162"/>
    </location>
</feature>
<name>A0A8H6CCU2_9LECA</name>
<comment type="caution">
    <text evidence="3">The sequence shown here is derived from an EMBL/GenBank/DDBJ whole genome shotgun (WGS) entry which is preliminary data.</text>
</comment>
<keyword evidence="4" id="KW-1185">Reference proteome</keyword>
<proteinExistence type="predicted"/>
<dbReference type="AlphaFoldDB" id="A0A8H6CCU2"/>
<accession>A0A8H6CCU2</accession>
<dbReference type="InterPro" id="IPR029226">
    <property type="entry name" value="Ecp2-like"/>
</dbReference>